<dbReference type="Proteomes" id="UP000321199">
    <property type="component" value="Chromosome"/>
</dbReference>
<evidence type="ECO:0000313" key="9">
    <source>
        <dbReference type="Proteomes" id="UP000321199"/>
    </source>
</evidence>
<protein>
    <submittedName>
        <fullName evidence="8">Response regulator transcription factor</fullName>
    </submittedName>
</protein>
<dbReference type="Gene3D" id="1.10.10.10">
    <property type="entry name" value="Winged helix-like DNA-binding domain superfamily/Winged helix DNA-binding domain"/>
    <property type="match status" value="1"/>
</dbReference>
<gene>
    <name evidence="8" type="ORF">FOZ74_14600</name>
</gene>
<dbReference type="Pfam" id="PF00072">
    <property type="entry name" value="Response_reg"/>
    <property type="match status" value="1"/>
</dbReference>
<dbReference type="Gene3D" id="3.40.50.2300">
    <property type="match status" value="1"/>
</dbReference>
<dbReference type="GO" id="GO:0006355">
    <property type="term" value="P:regulation of DNA-templated transcription"/>
    <property type="evidence" value="ECO:0007669"/>
    <property type="project" value="InterPro"/>
</dbReference>
<evidence type="ECO:0000256" key="1">
    <source>
        <dbReference type="ARBA" id="ARBA00022553"/>
    </source>
</evidence>
<dbReference type="PANTHER" id="PTHR44688">
    <property type="entry name" value="DNA-BINDING TRANSCRIPTIONAL ACTIVATOR DEVR_DOSR"/>
    <property type="match status" value="1"/>
</dbReference>
<evidence type="ECO:0000256" key="5">
    <source>
        <dbReference type="PROSITE-ProRule" id="PRU00169"/>
    </source>
</evidence>
<dbReference type="SUPFAM" id="SSF46894">
    <property type="entry name" value="C-terminal effector domain of the bipartite response regulators"/>
    <property type="match status" value="1"/>
</dbReference>
<dbReference type="KEGG" id="cof:FOZ74_14600"/>
<dbReference type="SMART" id="SM00421">
    <property type="entry name" value="HTH_LUXR"/>
    <property type="match status" value="1"/>
</dbReference>
<keyword evidence="2" id="KW-0805">Transcription regulation</keyword>
<feature type="modified residue" description="4-aspartylphosphate" evidence="5">
    <location>
        <position position="82"/>
    </location>
</feature>
<dbReference type="CDD" id="cd17535">
    <property type="entry name" value="REC_NarL-like"/>
    <property type="match status" value="1"/>
</dbReference>
<dbReference type="RefSeq" id="WP_146913739.1">
    <property type="nucleotide sequence ID" value="NZ_CP042344.1"/>
</dbReference>
<evidence type="ECO:0000256" key="2">
    <source>
        <dbReference type="ARBA" id="ARBA00023015"/>
    </source>
</evidence>
<dbReference type="InterPro" id="IPR001789">
    <property type="entry name" value="Sig_transdc_resp-reg_receiver"/>
</dbReference>
<dbReference type="GO" id="GO:0003677">
    <property type="term" value="F:DNA binding"/>
    <property type="evidence" value="ECO:0007669"/>
    <property type="project" value="UniProtKB-KW"/>
</dbReference>
<keyword evidence="4" id="KW-0804">Transcription</keyword>
<keyword evidence="1 5" id="KW-0597">Phosphoprotein</keyword>
<sequence>MIRCADTPTSDNPDLSGAARPARAILLVDDHELVRLGFRALVAARSGEAGEPPLYVLGATTLAEALQCYEQQRACIAVVVLDLNLPDTEGLSGLIRFRQACPQAPVVVLSGTASAQMAQDALTLGALAFFEKSGDLGAMLGFVHACAHADAPHPGGPRPHLAHPGNVHGTAFAGAHARRDALAQLTTRQLQILQWVLEGKSNREISEIAHLTEGTVKNHVSMLLLTFGVRSRTQLIIKLHA</sequence>
<evidence type="ECO:0000259" key="7">
    <source>
        <dbReference type="PROSITE" id="PS50110"/>
    </source>
</evidence>
<evidence type="ECO:0000256" key="3">
    <source>
        <dbReference type="ARBA" id="ARBA00023125"/>
    </source>
</evidence>
<evidence type="ECO:0000256" key="4">
    <source>
        <dbReference type="ARBA" id="ARBA00023163"/>
    </source>
</evidence>
<dbReference type="PROSITE" id="PS50110">
    <property type="entry name" value="RESPONSE_REGULATORY"/>
    <property type="match status" value="1"/>
</dbReference>
<feature type="domain" description="HTH luxR-type" evidence="6">
    <location>
        <begin position="178"/>
        <end position="241"/>
    </location>
</feature>
<feature type="domain" description="Response regulatory" evidence="7">
    <location>
        <begin position="24"/>
        <end position="147"/>
    </location>
</feature>
<dbReference type="InterPro" id="IPR016032">
    <property type="entry name" value="Sig_transdc_resp-reg_C-effctor"/>
</dbReference>
<dbReference type="OrthoDB" id="3374006at2"/>
<dbReference type="PROSITE" id="PS50043">
    <property type="entry name" value="HTH_LUXR_2"/>
    <property type="match status" value="1"/>
</dbReference>
<dbReference type="SMART" id="SM00448">
    <property type="entry name" value="REC"/>
    <property type="match status" value="1"/>
</dbReference>
<dbReference type="EMBL" id="CP042344">
    <property type="protein sequence ID" value="QEA14158.1"/>
    <property type="molecule type" value="Genomic_DNA"/>
</dbReference>
<dbReference type="PANTHER" id="PTHR44688:SF16">
    <property type="entry name" value="DNA-BINDING TRANSCRIPTIONAL ACTIVATOR DEVR_DOSR"/>
    <property type="match status" value="1"/>
</dbReference>
<reference evidence="8 9" key="1">
    <citation type="submission" date="2019-07" db="EMBL/GenBank/DDBJ databases">
        <title>Complete genome sequence of Comamonas sp. NLF 7-7 isolated from livestock.</title>
        <authorList>
            <person name="Kim D.H."/>
            <person name="Kim J.G."/>
        </authorList>
    </citation>
    <scope>NUCLEOTIDE SEQUENCE [LARGE SCALE GENOMIC DNA]</scope>
    <source>
        <strain evidence="8 9">NLF 7-7</strain>
    </source>
</reference>
<dbReference type="CDD" id="cd06170">
    <property type="entry name" value="LuxR_C_like"/>
    <property type="match status" value="1"/>
</dbReference>
<name>A0A5B8RZD1_9BURK</name>
<dbReference type="InterPro" id="IPR011006">
    <property type="entry name" value="CheY-like_superfamily"/>
</dbReference>
<dbReference type="PRINTS" id="PR00038">
    <property type="entry name" value="HTHLUXR"/>
</dbReference>
<dbReference type="SUPFAM" id="SSF52172">
    <property type="entry name" value="CheY-like"/>
    <property type="match status" value="1"/>
</dbReference>
<dbReference type="InterPro" id="IPR000792">
    <property type="entry name" value="Tscrpt_reg_LuxR_C"/>
</dbReference>
<organism evidence="8 9">
    <name type="scientific">Comamonas flocculans</name>
    <dbReference type="NCBI Taxonomy" id="2597701"/>
    <lineage>
        <taxon>Bacteria</taxon>
        <taxon>Pseudomonadati</taxon>
        <taxon>Pseudomonadota</taxon>
        <taxon>Betaproteobacteria</taxon>
        <taxon>Burkholderiales</taxon>
        <taxon>Comamonadaceae</taxon>
        <taxon>Comamonas</taxon>
    </lineage>
</organism>
<evidence type="ECO:0000313" key="8">
    <source>
        <dbReference type="EMBL" id="QEA14158.1"/>
    </source>
</evidence>
<evidence type="ECO:0000259" key="6">
    <source>
        <dbReference type="PROSITE" id="PS50043"/>
    </source>
</evidence>
<dbReference type="GO" id="GO:0000160">
    <property type="term" value="P:phosphorelay signal transduction system"/>
    <property type="evidence" value="ECO:0007669"/>
    <property type="project" value="InterPro"/>
</dbReference>
<keyword evidence="3" id="KW-0238">DNA-binding</keyword>
<dbReference type="InterPro" id="IPR058245">
    <property type="entry name" value="NreC/VraR/RcsB-like_REC"/>
</dbReference>
<dbReference type="Pfam" id="PF00196">
    <property type="entry name" value="GerE"/>
    <property type="match status" value="1"/>
</dbReference>
<dbReference type="AlphaFoldDB" id="A0A5B8RZD1"/>
<dbReference type="InterPro" id="IPR036388">
    <property type="entry name" value="WH-like_DNA-bd_sf"/>
</dbReference>
<proteinExistence type="predicted"/>
<keyword evidence="9" id="KW-1185">Reference proteome</keyword>
<accession>A0A5B8RZD1</accession>